<dbReference type="SUPFAM" id="SSF53474">
    <property type="entry name" value="alpha/beta-Hydrolases"/>
    <property type="match status" value="1"/>
</dbReference>
<dbReference type="RefSeq" id="WP_142033866.1">
    <property type="nucleotide sequence ID" value="NZ_JBHTGS010000002.1"/>
</dbReference>
<proteinExistence type="predicted"/>
<organism evidence="1 2">
    <name type="scientific">Stackebrandtia endophytica</name>
    <dbReference type="NCBI Taxonomy" id="1496996"/>
    <lineage>
        <taxon>Bacteria</taxon>
        <taxon>Bacillati</taxon>
        <taxon>Actinomycetota</taxon>
        <taxon>Actinomycetes</taxon>
        <taxon>Glycomycetales</taxon>
        <taxon>Glycomycetaceae</taxon>
        <taxon>Stackebrandtia</taxon>
    </lineage>
</organism>
<sequence>MTLLLLHGGLWEDMTVERFWRTPGVLDGLTGAGFTCVAPQRPARPISWESELDQLHQSIPDHPFTVIGASNSCTTAVKLALTHPDQVTGLVLAWPATCGDPELDPRLASRLRRQGATDTVVHALLTGQTLRGLHDHQLARLPMPCALIPAPAASPTHQRHTVDALADLIPHSHTLPVFPETPHPAFAATRTDFLTALTGWLAGIVTATPDRQEEST</sequence>
<dbReference type="AlphaFoldDB" id="A0A543APU6"/>
<accession>A0A543APU6</accession>
<dbReference type="InterPro" id="IPR029058">
    <property type="entry name" value="AB_hydrolase_fold"/>
</dbReference>
<evidence type="ECO:0008006" key="3">
    <source>
        <dbReference type="Google" id="ProtNLM"/>
    </source>
</evidence>
<dbReference type="EMBL" id="VFOW01000001">
    <property type="protein sequence ID" value="TQL74621.1"/>
    <property type="molecule type" value="Genomic_DNA"/>
</dbReference>
<keyword evidence="2" id="KW-1185">Reference proteome</keyword>
<name>A0A543APU6_9ACTN</name>
<evidence type="ECO:0000313" key="1">
    <source>
        <dbReference type="EMBL" id="TQL74621.1"/>
    </source>
</evidence>
<dbReference type="InParanoid" id="A0A543APU6"/>
<dbReference type="OrthoDB" id="3874139at2"/>
<reference evidence="1 2" key="1">
    <citation type="submission" date="2019-06" db="EMBL/GenBank/DDBJ databases">
        <title>Sequencing the genomes of 1000 actinobacteria strains.</title>
        <authorList>
            <person name="Klenk H.-P."/>
        </authorList>
    </citation>
    <scope>NUCLEOTIDE SEQUENCE [LARGE SCALE GENOMIC DNA]</scope>
    <source>
        <strain evidence="1 2">DSM 45928</strain>
    </source>
</reference>
<dbReference type="Proteomes" id="UP000317043">
    <property type="component" value="Unassembled WGS sequence"/>
</dbReference>
<comment type="caution">
    <text evidence="1">The sequence shown here is derived from an EMBL/GenBank/DDBJ whole genome shotgun (WGS) entry which is preliminary data.</text>
</comment>
<protein>
    <recommendedName>
        <fullName evidence="3">Alpha/beta hydrolase family protein</fullName>
    </recommendedName>
</protein>
<gene>
    <name evidence="1" type="ORF">FB566_0107</name>
</gene>
<evidence type="ECO:0000313" key="2">
    <source>
        <dbReference type="Proteomes" id="UP000317043"/>
    </source>
</evidence>
<dbReference type="Gene3D" id="3.40.50.1820">
    <property type="entry name" value="alpha/beta hydrolase"/>
    <property type="match status" value="1"/>
</dbReference>